<comment type="caution">
    <text evidence="1">The sequence shown here is derived from an EMBL/GenBank/DDBJ whole genome shotgun (WGS) entry which is preliminary data.</text>
</comment>
<dbReference type="EMBL" id="JAPWDV010000001">
    <property type="protein sequence ID" value="KAJ6221620.1"/>
    <property type="molecule type" value="Genomic_DNA"/>
</dbReference>
<sequence>MWRGFGADAEEPPAQRSYFRPRISSISGVLAMTKQRLFTSGPIKDDVEHVAHTASIHPAASGPSSSSAIIPDRGATGSTHLLSLTDQYMLNNGGLTRCPSPARSSYGDILSFSRSASARPSIDSQTAHAIYGKLAYY</sequence>
<dbReference type="AlphaFoldDB" id="A0A9Q0RPI4"/>
<accession>A0A9Q0RPI4</accession>
<evidence type="ECO:0000313" key="1">
    <source>
        <dbReference type="EMBL" id="KAJ6221620.1"/>
    </source>
</evidence>
<name>A0A9Q0RPI4_BLOTA</name>
<evidence type="ECO:0000313" key="2">
    <source>
        <dbReference type="Proteomes" id="UP001142055"/>
    </source>
</evidence>
<protein>
    <submittedName>
        <fullName evidence="1">Uncharacterized protein</fullName>
    </submittedName>
</protein>
<reference evidence="1" key="1">
    <citation type="submission" date="2022-12" db="EMBL/GenBank/DDBJ databases">
        <title>Genome assemblies of Blomia tropicalis.</title>
        <authorList>
            <person name="Cui Y."/>
        </authorList>
    </citation>
    <scope>NUCLEOTIDE SEQUENCE</scope>
    <source>
        <tissue evidence="1">Adult mites</tissue>
    </source>
</reference>
<organism evidence="1 2">
    <name type="scientific">Blomia tropicalis</name>
    <name type="common">Mite</name>
    <dbReference type="NCBI Taxonomy" id="40697"/>
    <lineage>
        <taxon>Eukaryota</taxon>
        <taxon>Metazoa</taxon>
        <taxon>Ecdysozoa</taxon>
        <taxon>Arthropoda</taxon>
        <taxon>Chelicerata</taxon>
        <taxon>Arachnida</taxon>
        <taxon>Acari</taxon>
        <taxon>Acariformes</taxon>
        <taxon>Sarcoptiformes</taxon>
        <taxon>Astigmata</taxon>
        <taxon>Glycyphagoidea</taxon>
        <taxon>Echimyopodidae</taxon>
        <taxon>Blomia</taxon>
    </lineage>
</organism>
<proteinExistence type="predicted"/>
<dbReference type="OMA" id="YFRPRIQ"/>
<gene>
    <name evidence="1" type="ORF">RDWZM_000165</name>
</gene>
<keyword evidence="2" id="KW-1185">Reference proteome</keyword>
<dbReference type="Proteomes" id="UP001142055">
    <property type="component" value="Chromosome 1"/>
</dbReference>